<keyword evidence="2" id="KW-1185">Reference proteome</keyword>
<accession>A0A9P1I7P8</accession>
<name>A0A9P1I7P8_9PELO</name>
<protein>
    <submittedName>
        <fullName evidence="1">Uncharacterized protein</fullName>
    </submittedName>
</protein>
<proteinExistence type="predicted"/>
<organism evidence="1 2">
    <name type="scientific">Caenorhabditis angaria</name>
    <dbReference type="NCBI Taxonomy" id="860376"/>
    <lineage>
        <taxon>Eukaryota</taxon>
        <taxon>Metazoa</taxon>
        <taxon>Ecdysozoa</taxon>
        <taxon>Nematoda</taxon>
        <taxon>Chromadorea</taxon>
        <taxon>Rhabditida</taxon>
        <taxon>Rhabditina</taxon>
        <taxon>Rhabditomorpha</taxon>
        <taxon>Rhabditoidea</taxon>
        <taxon>Rhabditidae</taxon>
        <taxon>Peloderinae</taxon>
        <taxon>Caenorhabditis</taxon>
    </lineage>
</organism>
<comment type="caution">
    <text evidence="1">The sequence shown here is derived from an EMBL/GenBank/DDBJ whole genome shotgun (WGS) entry which is preliminary data.</text>
</comment>
<dbReference type="EMBL" id="CANHGI010000001">
    <property type="protein sequence ID" value="CAI5440030.1"/>
    <property type="molecule type" value="Genomic_DNA"/>
</dbReference>
<evidence type="ECO:0000313" key="2">
    <source>
        <dbReference type="Proteomes" id="UP001152747"/>
    </source>
</evidence>
<dbReference type="Proteomes" id="UP001152747">
    <property type="component" value="Unassembled WGS sequence"/>
</dbReference>
<gene>
    <name evidence="1" type="ORF">CAMP_LOCUS2667</name>
</gene>
<evidence type="ECO:0000313" key="1">
    <source>
        <dbReference type="EMBL" id="CAI5440030.1"/>
    </source>
</evidence>
<reference evidence="1" key="1">
    <citation type="submission" date="2022-11" db="EMBL/GenBank/DDBJ databases">
        <authorList>
            <person name="Kikuchi T."/>
        </authorList>
    </citation>
    <scope>NUCLEOTIDE SEQUENCE</scope>
    <source>
        <strain evidence="1">PS1010</strain>
    </source>
</reference>
<sequence length="103" mass="11118">MSATFDKDYVDGRIVYATIPEDINMRNGNYDKKLYVENRTGDGGRKFICLSTNTSAFSAPAERAVSTCSLICSRPFSDNLSGLPYCSSSIESLLASPSSTVGN</sequence>
<dbReference type="AlphaFoldDB" id="A0A9P1I7P8"/>